<reference evidence="10" key="1">
    <citation type="journal article" date="2019" name="Int. J. Syst. Evol. Microbiol.">
        <title>The Global Catalogue of Microorganisms (GCM) 10K type strain sequencing project: providing services to taxonomists for standard genome sequencing and annotation.</title>
        <authorList>
            <consortium name="The Broad Institute Genomics Platform"/>
            <consortium name="The Broad Institute Genome Sequencing Center for Infectious Disease"/>
            <person name="Wu L."/>
            <person name="Ma J."/>
        </authorList>
    </citation>
    <scope>NUCLEOTIDE SEQUENCE [LARGE SCALE GENOMIC DNA]</scope>
    <source>
        <strain evidence="10">CCUG 58938</strain>
    </source>
</reference>
<feature type="domain" description="Histidine kinase" evidence="8">
    <location>
        <begin position="203"/>
        <end position="420"/>
    </location>
</feature>
<comment type="caution">
    <text evidence="9">The sequence shown here is derived from an EMBL/GenBank/DDBJ whole genome shotgun (WGS) entry which is preliminary data.</text>
</comment>
<dbReference type="EMBL" id="JBHTKA010000008">
    <property type="protein sequence ID" value="MFD1001821.1"/>
    <property type="molecule type" value="Genomic_DNA"/>
</dbReference>
<name>A0ABW3K9C8_9BACT</name>
<protein>
    <recommendedName>
        <fullName evidence="2">histidine kinase</fullName>
        <ecNumber evidence="2">2.7.13.3</ecNumber>
    </recommendedName>
</protein>
<evidence type="ECO:0000313" key="10">
    <source>
        <dbReference type="Proteomes" id="UP001597112"/>
    </source>
</evidence>
<sequence length="420" mass="47730">MKGKVYRILIVTTLAALAGLLALQVYWFIHAYSIQEEEFDKRVNLALRNVADQLLLLQNDSVARIEPIHQTASNVYFVELNRTLTYSALDSLLRTEFKKHEVYASFQLAVYEHQLDTLLFGNFYKQGALSDADATCLGREPVKARMDFSITFPDKRADILGAMKFWIVMSGIFLFILAVFGYMVVDLSRQKKLAEIKADFINNMTHELQTPIANIGMASEVLRAVTPTDRKKAMRYADIIHEENQRLKFHVEQVLQTAQLAECKVNLDKKEVNLHELINRVLATFELRLQARQGKIVKQLEASPASVTGDPIHLSNVLYNLLDNADKYSPANPQITITTQNHERGIVVSVSDKGMGINRDIQKYIFDRFYRAPSGNRHDIKGFGLGLTYVQSIMQAHNGRVTVSSEENKGSRFDLLFQNI</sequence>
<dbReference type="SMART" id="SM00388">
    <property type="entry name" value="HisKA"/>
    <property type="match status" value="1"/>
</dbReference>
<keyword evidence="6" id="KW-0902">Two-component regulatory system</keyword>
<evidence type="ECO:0000313" key="9">
    <source>
        <dbReference type="EMBL" id="MFD1001821.1"/>
    </source>
</evidence>
<feature type="transmembrane region" description="Helical" evidence="7">
    <location>
        <begin position="165"/>
        <end position="185"/>
    </location>
</feature>
<dbReference type="GO" id="GO:0016301">
    <property type="term" value="F:kinase activity"/>
    <property type="evidence" value="ECO:0007669"/>
    <property type="project" value="UniProtKB-KW"/>
</dbReference>
<dbReference type="EC" id="2.7.13.3" evidence="2"/>
<organism evidence="9 10">
    <name type="scientific">Ohtaekwangia kribbensis</name>
    <dbReference type="NCBI Taxonomy" id="688913"/>
    <lineage>
        <taxon>Bacteria</taxon>
        <taxon>Pseudomonadati</taxon>
        <taxon>Bacteroidota</taxon>
        <taxon>Cytophagia</taxon>
        <taxon>Cytophagales</taxon>
        <taxon>Fulvivirgaceae</taxon>
        <taxon>Ohtaekwangia</taxon>
    </lineage>
</organism>
<dbReference type="PANTHER" id="PTHR45453">
    <property type="entry name" value="PHOSPHATE REGULON SENSOR PROTEIN PHOR"/>
    <property type="match status" value="1"/>
</dbReference>
<dbReference type="Gene3D" id="1.10.287.130">
    <property type="match status" value="1"/>
</dbReference>
<keyword evidence="7" id="KW-1133">Transmembrane helix</keyword>
<dbReference type="Pfam" id="PF00512">
    <property type="entry name" value="HisKA"/>
    <property type="match status" value="1"/>
</dbReference>
<dbReference type="PRINTS" id="PR00344">
    <property type="entry name" value="BCTRLSENSOR"/>
</dbReference>
<dbReference type="SUPFAM" id="SSF55874">
    <property type="entry name" value="ATPase domain of HSP90 chaperone/DNA topoisomerase II/histidine kinase"/>
    <property type="match status" value="1"/>
</dbReference>
<accession>A0ABW3K9C8</accession>
<dbReference type="InterPro" id="IPR005467">
    <property type="entry name" value="His_kinase_dom"/>
</dbReference>
<keyword evidence="5 9" id="KW-0418">Kinase</keyword>
<keyword evidence="7" id="KW-0812">Transmembrane</keyword>
<evidence type="ECO:0000256" key="4">
    <source>
        <dbReference type="ARBA" id="ARBA00022679"/>
    </source>
</evidence>
<dbReference type="PROSITE" id="PS50109">
    <property type="entry name" value="HIS_KIN"/>
    <property type="match status" value="1"/>
</dbReference>
<proteinExistence type="predicted"/>
<dbReference type="PANTHER" id="PTHR45453:SF1">
    <property type="entry name" value="PHOSPHATE REGULON SENSOR PROTEIN PHOR"/>
    <property type="match status" value="1"/>
</dbReference>
<evidence type="ECO:0000256" key="2">
    <source>
        <dbReference type="ARBA" id="ARBA00012438"/>
    </source>
</evidence>
<dbReference type="Pfam" id="PF02518">
    <property type="entry name" value="HATPase_c"/>
    <property type="match status" value="1"/>
</dbReference>
<evidence type="ECO:0000256" key="1">
    <source>
        <dbReference type="ARBA" id="ARBA00000085"/>
    </source>
</evidence>
<dbReference type="InterPro" id="IPR003594">
    <property type="entry name" value="HATPase_dom"/>
</dbReference>
<dbReference type="InterPro" id="IPR003661">
    <property type="entry name" value="HisK_dim/P_dom"/>
</dbReference>
<keyword evidence="7" id="KW-0472">Membrane</keyword>
<dbReference type="RefSeq" id="WP_377582236.1">
    <property type="nucleotide sequence ID" value="NZ_JBHTKA010000008.1"/>
</dbReference>
<evidence type="ECO:0000256" key="6">
    <source>
        <dbReference type="ARBA" id="ARBA00023012"/>
    </source>
</evidence>
<dbReference type="InterPro" id="IPR036097">
    <property type="entry name" value="HisK_dim/P_sf"/>
</dbReference>
<evidence type="ECO:0000256" key="3">
    <source>
        <dbReference type="ARBA" id="ARBA00022553"/>
    </source>
</evidence>
<evidence type="ECO:0000259" key="8">
    <source>
        <dbReference type="PROSITE" id="PS50109"/>
    </source>
</evidence>
<dbReference type="InterPro" id="IPR004358">
    <property type="entry name" value="Sig_transdc_His_kin-like_C"/>
</dbReference>
<dbReference type="SMART" id="SM00387">
    <property type="entry name" value="HATPase_c"/>
    <property type="match status" value="1"/>
</dbReference>
<dbReference type="CDD" id="cd00082">
    <property type="entry name" value="HisKA"/>
    <property type="match status" value="1"/>
</dbReference>
<comment type="catalytic activity">
    <reaction evidence="1">
        <text>ATP + protein L-histidine = ADP + protein N-phospho-L-histidine.</text>
        <dbReference type="EC" id="2.7.13.3"/>
    </reaction>
</comment>
<dbReference type="Gene3D" id="3.30.565.10">
    <property type="entry name" value="Histidine kinase-like ATPase, C-terminal domain"/>
    <property type="match status" value="1"/>
</dbReference>
<keyword evidence="10" id="KW-1185">Reference proteome</keyword>
<dbReference type="Proteomes" id="UP001597112">
    <property type="component" value="Unassembled WGS sequence"/>
</dbReference>
<evidence type="ECO:0000256" key="7">
    <source>
        <dbReference type="SAM" id="Phobius"/>
    </source>
</evidence>
<keyword evidence="3" id="KW-0597">Phosphoprotein</keyword>
<dbReference type="SUPFAM" id="SSF47384">
    <property type="entry name" value="Homodimeric domain of signal transducing histidine kinase"/>
    <property type="match status" value="1"/>
</dbReference>
<gene>
    <name evidence="9" type="ORF">ACFQ21_21025</name>
</gene>
<dbReference type="InterPro" id="IPR050351">
    <property type="entry name" value="BphY/WalK/GraS-like"/>
</dbReference>
<feature type="transmembrane region" description="Helical" evidence="7">
    <location>
        <begin position="6"/>
        <end position="29"/>
    </location>
</feature>
<evidence type="ECO:0000256" key="5">
    <source>
        <dbReference type="ARBA" id="ARBA00022777"/>
    </source>
</evidence>
<dbReference type="InterPro" id="IPR036890">
    <property type="entry name" value="HATPase_C_sf"/>
</dbReference>
<keyword evidence="4" id="KW-0808">Transferase</keyword>